<dbReference type="InterPro" id="IPR011047">
    <property type="entry name" value="Quinoprotein_ADH-like_sf"/>
</dbReference>
<dbReference type="STRING" id="348802.A0A0D2EW58"/>
<dbReference type="EMBL" id="KN847321">
    <property type="protein sequence ID" value="KIW52054.1"/>
    <property type="molecule type" value="Genomic_DNA"/>
</dbReference>
<accession>A0A0D2EW58</accession>
<keyword evidence="2" id="KW-1133">Transmembrane helix</keyword>
<reference evidence="4 5" key="1">
    <citation type="submission" date="2015-01" db="EMBL/GenBank/DDBJ databases">
        <title>The Genome Sequence of Exophiala xenobiotica CBS118157.</title>
        <authorList>
            <consortium name="The Broad Institute Genomics Platform"/>
            <person name="Cuomo C."/>
            <person name="de Hoog S."/>
            <person name="Gorbushina A."/>
            <person name="Stielow B."/>
            <person name="Teixiera M."/>
            <person name="Abouelleil A."/>
            <person name="Chapman S.B."/>
            <person name="Priest M."/>
            <person name="Young S.K."/>
            <person name="Wortman J."/>
            <person name="Nusbaum C."/>
            <person name="Birren B."/>
        </authorList>
    </citation>
    <scope>NUCLEOTIDE SEQUENCE [LARGE SCALE GENOMIC DNA]</scope>
    <source>
        <strain evidence="4 5">CBS 118157</strain>
    </source>
</reference>
<keyword evidence="3" id="KW-0732">Signal</keyword>
<dbReference type="SUPFAM" id="SSF50998">
    <property type="entry name" value="Quinoprotein alcohol dehydrogenase-like"/>
    <property type="match status" value="1"/>
</dbReference>
<feature type="region of interest" description="Disordered" evidence="1">
    <location>
        <begin position="509"/>
        <end position="535"/>
    </location>
</feature>
<keyword evidence="5" id="KW-1185">Reference proteome</keyword>
<evidence type="ECO:0000313" key="4">
    <source>
        <dbReference type="EMBL" id="KIW52054.1"/>
    </source>
</evidence>
<dbReference type="Pfam" id="PF14269">
    <property type="entry name" value="Arylsulfotran_2"/>
    <property type="match status" value="1"/>
</dbReference>
<dbReference type="InterPro" id="IPR053143">
    <property type="entry name" value="Arylsulfate_ST"/>
</dbReference>
<feature type="transmembrane region" description="Helical" evidence="2">
    <location>
        <begin position="551"/>
        <end position="572"/>
    </location>
</feature>
<dbReference type="RefSeq" id="XP_013312640.1">
    <property type="nucleotide sequence ID" value="XM_013457186.1"/>
</dbReference>
<evidence type="ECO:0008006" key="6">
    <source>
        <dbReference type="Google" id="ProtNLM"/>
    </source>
</evidence>
<evidence type="ECO:0000313" key="5">
    <source>
        <dbReference type="Proteomes" id="UP000054342"/>
    </source>
</evidence>
<evidence type="ECO:0000256" key="1">
    <source>
        <dbReference type="SAM" id="MobiDB-lite"/>
    </source>
</evidence>
<dbReference type="PANTHER" id="PTHR35340">
    <property type="entry name" value="PQQ ENZYME REPEAT PROTEIN-RELATED"/>
    <property type="match status" value="1"/>
</dbReference>
<name>A0A0D2EW58_9EURO</name>
<dbReference type="AlphaFoldDB" id="A0A0D2EW58"/>
<organism evidence="4 5">
    <name type="scientific">Exophiala xenobiotica</name>
    <dbReference type="NCBI Taxonomy" id="348802"/>
    <lineage>
        <taxon>Eukaryota</taxon>
        <taxon>Fungi</taxon>
        <taxon>Dikarya</taxon>
        <taxon>Ascomycota</taxon>
        <taxon>Pezizomycotina</taxon>
        <taxon>Eurotiomycetes</taxon>
        <taxon>Chaetothyriomycetidae</taxon>
        <taxon>Chaetothyriales</taxon>
        <taxon>Herpotrichiellaceae</taxon>
        <taxon>Exophiala</taxon>
    </lineage>
</organism>
<gene>
    <name evidence="4" type="ORF">PV05_07727</name>
</gene>
<keyword evidence="2" id="KW-0812">Transmembrane</keyword>
<proteinExistence type="predicted"/>
<dbReference type="GeneID" id="25329635"/>
<dbReference type="PANTHER" id="PTHR35340:SF8">
    <property type="entry name" value="ASST-DOMAIN-CONTAINING PROTEIN"/>
    <property type="match status" value="1"/>
</dbReference>
<dbReference type="OrthoDB" id="5427350at2759"/>
<evidence type="ECO:0000256" key="3">
    <source>
        <dbReference type="SAM" id="SignalP"/>
    </source>
</evidence>
<feature type="signal peptide" evidence="3">
    <location>
        <begin position="1"/>
        <end position="17"/>
    </location>
</feature>
<sequence length="601" mass="67095">MRALAVVALASACSALAVEHGKVSKTTDDFEAGSDLFSFVTRPDIRAPRWNITKHRPDAINPGYYFVSPYTYWQSIPDRLEYQPYQVGPHIYDGDGNLVWSGAALVENRNTFDFRTFEVDGTSYLSYVLLSDDRKGAEDPKGAGVILDSSYNAVGRMPGFTGNTFNAHEFKVQGNGDKVLLIGTQYTELKVLKTNETGWFADDCIHEIDLTKDEIEFSWCPLDHGVRPNESYHQSPELSTLTAENAWDYLHANSIDKFSNGDYLFSARHTNTLYRVSREDSSIVWRLGGKRSDFMMDFNFSSQHHAVIHSEDDATAVVTFLDNASDDETRQPNTSNVSSAKMVELNIETMEAKLLKQWDRPDGGLSTKRGNVHIMPNGNLLVGWSQSGYMSEHTMDNELVMEASFASDRFSTYRVFKSNFTGLPEDPPVLKSFIIQSQSDKTYSMTTSYVSWNGATDIKGWKFYGAQNATGDFKYIGQTKKTGFETAFSEKGEWKFVYAEAIAKDGSTLGRSRTRPTSLVPGYAPSKGKTRVPKLSHTATRIGEMSKGATAAGSVFVVLALQMAMVGLYLILKRSRRASLGYWHSPAEGRVQLLSAKEWND</sequence>
<dbReference type="InterPro" id="IPR039535">
    <property type="entry name" value="ASST-like"/>
</dbReference>
<feature type="chain" id="PRO_5002241455" description="ASST-domain-containing protein" evidence="3">
    <location>
        <begin position="18"/>
        <end position="601"/>
    </location>
</feature>
<evidence type="ECO:0000256" key="2">
    <source>
        <dbReference type="SAM" id="Phobius"/>
    </source>
</evidence>
<dbReference type="Proteomes" id="UP000054342">
    <property type="component" value="Unassembled WGS sequence"/>
</dbReference>
<keyword evidence="2" id="KW-0472">Membrane</keyword>
<protein>
    <recommendedName>
        <fullName evidence="6">ASST-domain-containing protein</fullName>
    </recommendedName>
</protein>